<gene>
    <name evidence="2" type="ORF">FZEAL_140</name>
</gene>
<evidence type="ECO:0000313" key="2">
    <source>
        <dbReference type="EMBL" id="KAF4984700.1"/>
    </source>
</evidence>
<evidence type="ECO:0000313" key="3">
    <source>
        <dbReference type="Proteomes" id="UP000635477"/>
    </source>
</evidence>
<proteinExistence type="predicted"/>
<comment type="caution">
    <text evidence="2">The sequence shown here is derived from an EMBL/GenBank/DDBJ whole genome shotgun (WGS) entry which is preliminary data.</text>
</comment>
<dbReference type="AlphaFoldDB" id="A0A8H4UVV9"/>
<reference evidence="2" key="2">
    <citation type="submission" date="2020-05" db="EMBL/GenBank/DDBJ databases">
        <authorList>
            <person name="Kim H.-S."/>
            <person name="Proctor R.H."/>
            <person name="Brown D.W."/>
        </authorList>
    </citation>
    <scope>NUCLEOTIDE SEQUENCE</scope>
    <source>
        <strain evidence="2">NRRL 22465</strain>
    </source>
</reference>
<dbReference type="OrthoDB" id="5211520at2759"/>
<name>A0A8H4UVV9_9HYPO</name>
<evidence type="ECO:0000256" key="1">
    <source>
        <dbReference type="SAM" id="MobiDB-lite"/>
    </source>
</evidence>
<reference evidence="2" key="1">
    <citation type="journal article" date="2020" name="BMC Genomics">
        <title>Correction to: Identification and distribution of gene clusters required for synthesis of sphingolipid metabolism inhibitors in diverse species of the filamentous fungus Fusarium.</title>
        <authorList>
            <person name="Kim H.S."/>
            <person name="Lohmar J.M."/>
            <person name="Busman M."/>
            <person name="Brown D.W."/>
            <person name="Naumann T.A."/>
            <person name="Divon H.H."/>
            <person name="Lysoe E."/>
            <person name="Uhlig S."/>
            <person name="Proctor R.H."/>
        </authorList>
    </citation>
    <scope>NUCLEOTIDE SEQUENCE</scope>
    <source>
        <strain evidence="2">NRRL 22465</strain>
    </source>
</reference>
<feature type="region of interest" description="Disordered" evidence="1">
    <location>
        <begin position="272"/>
        <end position="307"/>
    </location>
</feature>
<keyword evidence="3" id="KW-1185">Reference proteome</keyword>
<protein>
    <submittedName>
        <fullName evidence="2">Uncharacterized protein</fullName>
    </submittedName>
</protein>
<accession>A0A8H4UVV9</accession>
<dbReference type="Proteomes" id="UP000635477">
    <property type="component" value="Unassembled WGS sequence"/>
</dbReference>
<sequence>MNVFKMALGMFRIMTAPQGAAKAFKNGRIPAVTAFLSQWNPFRDLPTDANVVHALREVRYIERTLRYLMVPTSLPGDDYALCSTLLRSLETRQDLSWLVLRETGVQDTIQVIARRGGIRTPIPDEPFGLHERAKTLDRHWHTLERNPAKPREWEAEFSSQRQPPLIRDEDALVLSLTQVSEAETMYRQWRTDRDWKVSYLKRHPPVPTGYVRVTRNQVHSDETWRMLPTVNSPDDGTSQHDTCKLLPIYASLVSQRVPLNWVNPDVVPVRRKRTDQKNRRDEQLKREHDRRSRQWEYQKQLKANRES</sequence>
<dbReference type="EMBL" id="JABEYC010000006">
    <property type="protein sequence ID" value="KAF4984700.1"/>
    <property type="molecule type" value="Genomic_DNA"/>
</dbReference>
<feature type="compositionally biased region" description="Basic and acidic residues" evidence="1">
    <location>
        <begin position="275"/>
        <end position="296"/>
    </location>
</feature>
<organism evidence="2 3">
    <name type="scientific">Fusarium zealandicum</name>
    <dbReference type="NCBI Taxonomy" id="1053134"/>
    <lineage>
        <taxon>Eukaryota</taxon>
        <taxon>Fungi</taxon>
        <taxon>Dikarya</taxon>
        <taxon>Ascomycota</taxon>
        <taxon>Pezizomycotina</taxon>
        <taxon>Sordariomycetes</taxon>
        <taxon>Hypocreomycetidae</taxon>
        <taxon>Hypocreales</taxon>
        <taxon>Nectriaceae</taxon>
        <taxon>Fusarium</taxon>
        <taxon>Fusarium staphyleae species complex</taxon>
    </lineage>
</organism>